<accession>A0A914I6F2</accession>
<name>A0A914I6F2_GLORO</name>
<dbReference type="WBParaSite" id="Gr19_v10_g7933.t1">
    <property type="protein sequence ID" value="Gr19_v10_g7933.t1"/>
    <property type="gene ID" value="Gr19_v10_g7933"/>
</dbReference>
<feature type="transmembrane region" description="Helical" evidence="1">
    <location>
        <begin position="21"/>
        <end position="41"/>
    </location>
</feature>
<protein>
    <submittedName>
        <fullName evidence="3">Uncharacterized protein</fullName>
    </submittedName>
</protein>
<evidence type="ECO:0000313" key="3">
    <source>
        <dbReference type="WBParaSite" id="Gr19_v10_g7933.t1"/>
    </source>
</evidence>
<dbReference type="AlphaFoldDB" id="A0A914I6F2"/>
<keyword evidence="1" id="KW-0472">Membrane</keyword>
<keyword evidence="1" id="KW-0812">Transmembrane</keyword>
<sequence>MSGNPKKVEKRLTEIFVCDDVLFGVFAFVSLFELGLNVALISDRFDALVDKHFKSRTWALDSLDIRRAIEGNGAEIVKLSGERLQILQGPLPVNVIGFNRIEISYIDQPVIEFLQRILAQVDIYSLHLDAPDINRLRQLSSILCNFANLRSITSWGLPAPAFPAEDNAGASSAQVVAKWLLTPRGDGRPKMLDCHCDPARMDELKGAFVIASVPINFIFCLSTSFPGIEPFELTNALTGERLTLQSLKNQLMLVRCPIVREEDKWAKWEEEAIEPEYLQRNSILMNFWGWTFGDDMVDENDGPHEHNE</sequence>
<proteinExistence type="predicted"/>
<evidence type="ECO:0000256" key="1">
    <source>
        <dbReference type="SAM" id="Phobius"/>
    </source>
</evidence>
<evidence type="ECO:0000313" key="2">
    <source>
        <dbReference type="Proteomes" id="UP000887572"/>
    </source>
</evidence>
<keyword evidence="1" id="KW-1133">Transmembrane helix</keyword>
<keyword evidence="2" id="KW-1185">Reference proteome</keyword>
<reference evidence="3" key="1">
    <citation type="submission" date="2022-11" db="UniProtKB">
        <authorList>
            <consortium name="WormBaseParasite"/>
        </authorList>
    </citation>
    <scope>IDENTIFICATION</scope>
</reference>
<organism evidence="2 3">
    <name type="scientific">Globodera rostochiensis</name>
    <name type="common">Golden nematode worm</name>
    <name type="synonym">Heterodera rostochiensis</name>
    <dbReference type="NCBI Taxonomy" id="31243"/>
    <lineage>
        <taxon>Eukaryota</taxon>
        <taxon>Metazoa</taxon>
        <taxon>Ecdysozoa</taxon>
        <taxon>Nematoda</taxon>
        <taxon>Chromadorea</taxon>
        <taxon>Rhabditida</taxon>
        <taxon>Tylenchina</taxon>
        <taxon>Tylenchomorpha</taxon>
        <taxon>Tylenchoidea</taxon>
        <taxon>Heteroderidae</taxon>
        <taxon>Heteroderinae</taxon>
        <taxon>Globodera</taxon>
    </lineage>
</organism>
<dbReference type="Proteomes" id="UP000887572">
    <property type="component" value="Unplaced"/>
</dbReference>